<reference evidence="1 2" key="1">
    <citation type="submission" date="2020-07" db="EMBL/GenBank/DDBJ databases">
        <title>Halosimplex litoreum sp. nov. and Halosimplex rubrum sp. nov., isolated from different salt environments.</title>
        <authorList>
            <person name="Cui H."/>
        </authorList>
    </citation>
    <scope>NUCLEOTIDE SEQUENCE [LARGE SCALE GENOMIC DNA]</scope>
    <source>
        <strain evidence="1 2">R2</strain>
    </source>
</reference>
<dbReference type="OrthoDB" id="233021at2157"/>
<dbReference type="PANTHER" id="PTHR38588:SF1">
    <property type="entry name" value="BLL0334 PROTEIN"/>
    <property type="match status" value="1"/>
</dbReference>
<dbReference type="InterPro" id="IPR010419">
    <property type="entry name" value="CO_DH_gsu"/>
</dbReference>
<accession>A0A7D5T4T5</accession>
<evidence type="ECO:0000313" key="2">
    <source>
        <dbReference type="Proteomes" id="UP000509346"/>
    </source>
</evidence>
<proteinExistence type="predicted"/>
<dbReference type="RefSeq" id="WP_179922016.1">
    <property type="nucleotide sequence ID" value="NZ_CP058909.1"/>
</dbReference>
<dbReference type="Gene3D" id="3.30.530.20">
    <property type="match status" value="1"/>
</dbReference>
<sequence length="149" mass="16577">MEFEGTETVPVDRAATWDLITDPAVLAACVMGAEEIARVSEDRYEGEIRQRITGIDVALEGEVRIEERDRPEWLRFTGTGTDSRTGSRMDADVTVTLTDEGGSTELAYDVAVTFTGRLATMGSRVLRRQVRANVETYFENLVDRVEARA</sequence>
<evidence type="ECO:0000313" key="1">
    <source>
        <dbReference type="EMBL" id="QLH81728.1"/>
    </source>
</evidence>
<keyword evidence="2" id="KW-1185">Reference proteome</keyword>
<dbReference type="EMBL" id="CP058909">
    <property type="protein sequence ID" value="QLH81728.1"/>
    <property type="molecule type" value="Genomic_DNA"/>
</dbReference>
<dbReference type="SUPFAM" id="SSF55961">
    <property type="entry name" value="Bet v1-like"/>
    <property type="match status" value="1"/>
</dbReference>
<dbReference type="AlphaFoldDB" id="A0A7D5T4T5"/>
<gene>
    <name evidence="1" type="ORF">HZS54_08850</name>
</gene>
<dbReference type="GeneID" id="56082693"/>
<dbReference type="Pfam" id="PF06240">
    <property type="entry name" value="COXG"/>
    <property type="match status" value="1"/>
</dbReference>
<dbReference type="PANTHER" id="PTHR38588">
    <property type="entry name" value="BLL0334 PROTEIN"/>
    <property type="match status" value="1"/>
</dbReference>
<dbReference type="InterPro" id="IPR023393">
    <property type="entry name" value="START-like_dom_sf"/>
</dbReference>
<protein>
    <submittedName>
        <fullName evidence="1">Carbon monoxide dehydrogenase subunit G</fullName>
    </submittedName>
</protein>
<name>A0A7D5T4T5_9EURY</name>
<dbReference type="KEGG" id="hpel:HZS54_08850"/>
<organism evidence="1 2">
    <name type="scientific">Halosimplex pelagicum</name>
    <dbReference type="NCBI Taxonomy" id="869886"/>
    <lineage>
        <taxon>Archaea</taxon>
        <taxon>Methanobacteriati</taxon>
        <taxon>Methanobacteriota</taxon>
        <taxon>Stenosarchaea group</taxon>
        <taxon>Halobacteria</taxon>
        <taxon>Halobacteriales</taxon>
        <taxon>Haloarculaceae</taxon>
        <taxon>Halosimplex</taxon>
    </lineage>
</organism>
<dbReference type="CDD" id="cd05018">
    <property type="entry name" value="CoxG"/>
    <property type="match status" value="1"/>
</dbReference>
<dbReference type="Proteomes" id="UP000509346">
    <property type="component" value="Chromosome"/>
</dbReference>